<organism evidence="1">
    <name type="scientific">Salmonella enterica</name>
    <name type="common">Salmonella choleraesuis</name>
    <dbReference type="NCBI Taxonomy" id="28901"/>
    <lineage>
        <taxon>Bacteria</taxon>
        <taxon>Pseudomonadati</taxon>
        <taxon>Pseudomonadota</taxon>
        <taxon>Gammaproteobacteria</taxon>
        <taxon>Enterobacterales</taxon>
        <taxon>Enterobacteriaceae</taxon>
        <taxon>Salmonella</taxon>
    </lineage>
</organism>
<proteinExistence type="predicted"/>
<reference evidence="1" key="1">
    <citation type="submission" date="2018-11" db="EMBL/GenBank/DDBJ databases">
        <authorList>
            <consortium name="PulseNet: The National Subtyping Network for Foodborne Disease Surveillance"/>
            <person name="Tarr C.L."/>
            <person name="Trees E."/>
            <person name="Katz L.S."/>
            <person name="Carleton-Romer H.A."/>
            <person name="Stroika S."/>
            <person name="Kucerova Z."/>
            <person name="Roache K.F."/>
            <person name="Sabol A.L."/>
            <person name="Besser J."/>
            <person name="Gerner-Smidt P."/>
        </authorList>
    </citation>
    <scope>NUCLEOTIDE SEQUENCE [LARGE SCALE GENOMIC DNA]</scope>
    <source>
        <strain evidence="1">PNUSAS059687</strain>
    </source>
</reference>
<evidence type="ECO:0000313" key="1">
    <source>
        <dbReference type="EMBL" id="MHS99149.1"/>
    </source>
</evidence>
<dbReference type="AlphaFoldDB" id="A0A3J3C6A8"/>
<dbReference type="Proteomes" id="UP000839513">
    <property type="component" value="Unassembled WGS sequence"/>
</dbReference>
<dbReference type="EMBL" id="RNUA01000058">
    <property type="protein sequence ID" value="MHS99149.1"/>
    <property type="molecule type" value="Genomic_DNA"/>
</dbReference>
<protein>
    <submittedName>
        <fullName evidence="1">Uncharacterized protein</fullName>
    </submittedName>
</protein>
<comment type="caution">
    <text evidence="1">The sequence shown here is derived from an EMBL/GenBank/DDBJ whole genome shotgun (WGS) entry which is preliminary data.</text>
</comment>
<accession>A0A3J3C6A8</accession>
<gene>
    <name evidence="1" type="ORF">EEN88_15170</name>
</gene>
<sequence>MPRPVGNKEYVLINMSFMQDETVQKAVNVNNRSFQTINSADLPLIGHSSSTSTLNDLLDRAENRLFQPVNSDGLGLIMRNSSTLTLNNLLDSVAGNELAVHHRQTGSQFSLNDLLDAMGTEAAVSETAVNQYGDCIIKIPHDRTPAVNDEVKDTEARNTCVTIPEEMLSLRTEVATNDVCLEIDARILKILTCRYQYQLDAIVGDIMPAECDDAEKVRQIMRMYAEQYRLVYEKSGCFYKVYMSLHKCVENLLPYSFRAGGNISFHLLLQALFFDGKYNNAALTRESITTEPPAPITMKPDAFFNSVLSLNLSQVKLFGDIISALLFHFPSIFYQYPKLRDEINQCIEKRTVTGSVVARLTLCLASTLLAIAPLVMLSGAMSAGTILRHVGRGISYIDIPIVLIILGESWYQAYKFGSSGNEKAAQKFIAQEAAFKTTQRVLSQGLSLFSSLSGSIMRSVGKGTAPEMMLMFIINTLNLFLYQNPYEGTSVGGKALKRAAYLAGNEEITVQTIALLVDLESTGVITQRLFNCSDRLVYAINLRRTHPKDQVHILKEVISACSRGHRAILQEKDKQRCLTAIDHIYYGDFNLALLEGIPEEFTVFLTYLNTLRKRDASCLSLGNEVNEKIIATLIKVLSFRETVLLENT</sequence>
<name>A0A3J3C6A8_SALER</name>